<evidence type="ECO:0000259" key="6">
    <source>
        <dbReference type="Pfam" id="PF02826"/>
    </source>
</evidence>
<keyword evidence="2 4" id="KW-0560">Oxidoreductase</keyword>
<dbReference type="SUPFAM" id="SSF52283">
    <property type="entry name" value="Formate/glycerate dehydrogenase catalytic domain-like"/>
    <property type="match status" value="1"/>
</dbReference>
<evidence type="ECO:0000256" key="2">
    <source>
        <dbReference type="ARBA" id="ARBA00023002"/>
    </source>
</evidence>
<dbReference type="STRING" id="1365950.SAMN05428963_10760"/>
<dbReference type="PROSITE" id="PS00671">
    <property type="entry name" value="D_2_HYDROXYACID_DH_3"/>
    <property type="match status" value="1"/>
</dbReference>
<dbReference type="RefSeq" id="WP_078708570.1">
    <property type="nucleotide sequence ID" value="NZ_FUXL01000007.1"/>
</dbReference>
<dbReference type="Proteomes" id="UP000190135">
    <property type="component" value="Unassembled WGS sequence"/>
</dbReference>
<sequence length="317" mass="34687">MHKVVLITRLNRVADIFRSAVPTDFEVFFLPMSATEEEKIAAVRDAEFIVLQPADISSTVIGECRKLRLLQLLGAGYDQIDLGAVAERGALVATNGGANAWAVAEHTIAMLLALYRRLTACDASVRAGTWRRPATEFGTFEVAGKTLGIAGAGTIGKKVAHRLKAFETEIVYFDPVARPELEQQLQARRVSLEELLRVSDIVSLHLPLTKETANLIGREQLALMKANAVLLNPSRGEIVDEAALVEALREGRIAGAGLDVFQREPVAPDNPLLRLDNVVLSPHSAGHSYEGWFRRSSFSWENIQRVVSGEMPTSIAR</sequence>
<dbReference type="Pfam" id="PF02826">
    <property type="entry name" value="2-Hacid_dh_C"/>
    <property type="match status" value="1"/>
</dbReference>
<evidence type="ECO:0000259" key="5">
    <source>
        <dbReference type="Pfam" id="PF00389"/>
    </source>
</evidence>
<dbReference type="SUPFAM" id="SSF51735">
    <property type="entry name" value="NAD(P)-binding Rossmann-fold domains"/>
    <property type="match status" value="1"/>
</dbReference>
<keyword evidence="8" id="KW-1185">Reference proteome</keyword>
<dbReference type="InterPro" id="IPR006139">
    <property type="entry name" value="D-isomer_2_OHA_DH_cat_dom"/>
</dbReference>
<dbReference type="InterPro" id="IPR006140">
    <property type="entry name" value="D-isomer_DH_NAD-bd"/>
</dbReference>
<protein>
    <submittedName>
        <fullName evidence="7">Glyoxylate reductase/D-3-phosphoglycerate dehydrogenase</fullName>
    </submittedName>
</protein>
<dbReference type="PANTHER" id="PTHR10996">
    <property type="entry name" value="2-HYDROXYACID DEHYDROGENASE-RELATED"/>
    <property type="match status" value="1"/>
</dbReference>
<dbReference type="InterPro" id="IPR050223">
    <property type="entry name" value="D-isomer_2-hydroxyacid_DH"/>
</dbReference>
<name>A0A1T4RLN0_9HYPH</name>
<feature type="domain" description="D-isomer specific 2-hydroxyacid dehydrogenase NAD-binding" evidence="6">
    <location>
        <begin position="108"/>
        <end position="285"/>
    </location>
</feature>
<evidence type="ECO:0000256" key="4">
    <source>
        <dbReference type="RuleBase" id="RU003719"/>
    </source>
</evidence>
<evidence type="ECO:0000256" key="3">
    <source>
        <dbReference type="ARBA" id="ARBA00023027"/>
    </source>
</evidence>
<gene>
    <name evidence="7" type="ORF">SAMN05428963_10760</name>
</gene>
<organism evidence="7 8">
    <name type="scientific">Consotaella salsifontis</name>
    <dbReference type="NCBI Taxonomy" id="1365950"/>
    <lineage>
        <taxon>Bacteria</taxon>
        <taxon>Pseudomonadati</taxon>
        <taxon>Pseudomonadota</taxon>
        <taxon>Alphaproteobacteria</taxon>
        <taxon>Hyphomicrobiales</taxon>
        <taxon>Aurantimonadaceae</taxon>
        <taxon>Consotaella</taxon>
    </lineage>
</organism>
<evidence type="ECO:0000313" key="7">
    <source>
        <dbReference type="EMBL" id="SKA16900.1"/>
    </source>
</evidence>
<dbReference type="GO" id="GO:0030267">
    <property type="term" value="F:glyoxylate reductase (NADPH) activity"/>
    <property type="evidence" value="ECO:0007669"/>
    <property type="project" value="TreeGrafter"/>
</dbReference>
<dbReference type="GO" id="GO:0005829">
    <property type="term" value="C:cytosol"/>
    <property type="evidence" value="ECO:0007669"/>
    <property type="project" value="TreeGrafter"/>
</dbReference>
<dbReference type="GO" id="GO:0051287">
    <property type="term" value="F:NAD binding"/>
    <property type="evidence" value="ECO:0007669"/>
    <property type="project" value="InterPro"/>
</dbReference>
<comment type="similarity">
    <text evidence="1 4">Belongs to the D-isomer specific 2-hydroxyacid dehydrogenase family.</text>
</comment>
<dbReference type="EMBL" id="FUXL01000007">
    <property type="protein sequence ID" value="SKA16900.1"/>
    <property type="molecule type" value="Genomic_DNA"/>
</dbReference>
<dbReference type="FunFam" id="3.40.50.720:FF:000203">
    <property type="entry name" value="D-3-phosphoglycerate dehydrogenase (SerA)"/>
    <property type="match status" value="1"/>
</dbReference>
<dbReference type="OrthoDB" id="9793626at2"/>
<reference evidence="8" key="1">
    <citation type="submission" date="2017-02" db="EMBL/GenBank/DDBJ databases">
        <authorList>
            <person name="Varghese N."/>
            <person name="Submissions S."/>
        </authorList>
    </citation>
    <scope>NUCLEOTIDE SEQUENCE [LARGE SCALE GENOMIC DNA]</scope>
    <source>
        <strain evidence="8">USBA 369</strain>
    </source>
</reference>
<dbReference type="InterPro" id="IPR036291">
    <property type="entry name" value="NAD(P)-bd_dom_sf"/>
</dbReference>
<dbReference type="InterPro" id="IPR029753">
    <property type="entry name" value="D-isomer_DH_CS"/>
</dbReference>
<feature type="domain" description="D-isomer specific 2-hydroxyacid dehydrogenase catalytic" evidence="5">
    <location>
        <begin position="29"/>
        <end position="286"/>
    </location>
</feature>
<dbReference type="AlphaFoldDB" id="A0A1T4RLN0"/>
<dbReference type="PANTHER" id="PTHR10996:SF178">
    <property type="entry name" value="2-HYDROXYACID DEHYDROGENASE YGL185C-RELATED"/>
    <property type="match status" value="1"/>
</dbReference>
<dbReference type="PROSITE" id="PS00670">
    <property type="entry name" value="D_2_HYDROXYACID_DH_2"/>
    <property type="match status" value="1"/>
</dbReference>
<dbReference type="Pfam" id="PF00389">
    <property type="entry name" value="2-Hacid_dh"/>
    <property type="match status" value="1"/>
</dbReference>
<evidence type="ECO:0000313" key="8">
    <source>
        <dbReference type="Proteomes" id="UP000190135"/>
    </source>
</evidence>
<accession>A0A1T4RLN0</accession>
<evidence type="ECO:0000256" key="1">
    <source>
        <dbReference type="ARBA" id="ARBA00005854"/>
    </source>
</evidence>
<keyword evidence="3" id="KW-0520">NAD</keyword>
<proteinExistence type="inferred from homology"/>
<dbReference type="GO" id="GO:0016618">
    <property type="term" value="F:hydroxypyruvate reductase [NAD(P)H] activity"/>
    <property type="evidence" value="ECO:0007669"/>
    <property type="project" value="TreeGrafter"/>
</dbReference>
<dbReference type="Gene3D" id="3.40.50.720">
    <property type="entry name" value="NAD(P)-binding Rossmann-like Domain"/>
    <property type="match status" value="2"/>
</dbReference>